<dbReference type="RefSeq" id="WP_084729178.1">
    <property type="nucleotide sequence ID" value="NZ_BMLR01000010.1"/>
</dbReference>
<dbReference type="GO" id="GO:0004519">
    <property type="term" value="F:endonuclease activity"/>
    <property type="evidence" value="ECO:0007669"/>
    <property type="project" value="InterPro"/>
</dbReference>
<dbReference type="CDD" id="cd22341">
    <property type="entry name" value="NucS-like"/>
    <property type="match status" value="1"/>
</dbReference>
<dbReference type="Proteomes" id="UP000183974">
    <property type="component" value="Unassembled WGS sequence"/>
</dbReference>
<dbReference type="InterPro" id="IPR011856">
    <property type="entry name" value="tRNA_endonuc-like_dom_sf"/>
</dbReference>
<sequence>MTLQAIPENAMGRLRAAKAAMLDRKDTREILEAKDEVIARYSPAFQPANIATIDEDVLRSFLYFENNRHWSGLNRQVNRVCADMPTTRAALAHLVDETRPIADRMQPVTDIKGMGKGIITAILHVAYPDQYGVWNNTSHDGLLELGLLPETPRGASFGERYTAVNEVILQLAAALDVDLWSLDAVWWFLHDDAEDDDTDQPAGTALDTPAPAPNAKTTRFALERHLHDYMFDNWDMLDLAKEWDIYTRDGEPEAGYEFRTPIGRIDLLARHRTAPRWLVIELKREKSSDAVVGQVLRYMGWVKRHLVEDGDTVEGLVVATEGDPQLHYALDVVPSVSFKSYEVEFRLKDSPNFKEFAKP</sequence>
<evidence type="ECO:0000259" key="2">
    <source>
        <dbReference type="Pfam" id="PF01939"/>
    </source>
</evidence>
<dbReference type="InterPro" id="IPR002793">
    <property type="entry name" value="Endonuclease_NucS"/>
</dbReference>
<dbReference type="AlphaFoldDB" id="A0A1M7FUH2"/>
<reference evidence="3 4" key="1">
    <citation type="submission" date="2016-11" db="EMBL/GenBank/DDBJ databases">
        <authorList>
            <person name="Jaros S."/>
            <person name="Januszkiewicz K."/>
            <person name="Wedrychowicz H."/>
        </authorList>
    </citation>
    <scope>NUCLEOTIDE SEQUENCE [LARGE SCALE GENOMIC DNA]</scope>
    <source>
        <strain evidence="3 4">DSM 29589</strain>
    </source>
</reference>
<dbReference type="STRING" id="337701.SAMN05444398_109130"/>
<proteinExistence type="predicted"/>
<dbReference type="Gene3D" id="3.40.1350.10">
    <property type="match status" value="1"/>
</dbReference>
<protein>
    <recommendedName>
        <fullName evidence="2">Endonuclease NucS C-terminal domain-containing protein</fullName>
    </recommendedName>
</protein>
<name>A0A1M7FUH2_9RHOB</name>
<organism evidence="3 4">
    <name type="scientific">Roseovarius pacificus</name>
    <dbReference type="NCBI Taxonomy" id="337701"/>
    <lineage>
        <taxon>Bacteria</taxon>
        <taxon>Pseudomonadati</taxon>
        <taxon>Pseudomonadota</taxon>
        <taxon>Alphaproteobacteria</taxon>
        <taxon>Rhodobacterales</taxon>
        <taxon>Roseobacteraceae</taxon>
        <taxon>Roseovarius</taxon>
    </lineage>
</organism>
<dbReference type="EMBL" id="FRBR01000009">
    <property type="protein sequence ID" value="SHM07683.1"/>
    <property type="molecule type" value="Genomic_DNA"/>
</dbReference>
<dbReference type="Pfam" id="PF01939">
    <property type="entry name" value="NucS_C"/>
    <property type="match status" value="1"/>
</dbReference>
<dbReference type="InterPro" id="IPR048301">
    <property type="entry name" value="NucS_C"/>
</dbReference>
<dbReference type="OrthoDB" id="7340968at2"/>
<dbReference type="GO" id="GO:0003677">
    <property type="term" value="F:DNA binding"/>
    <property type="evidence" value="ECO:0007669"/>
    <property type="project" value="UniProtKB-KW"/>
</dbReference>
<accession>A0A1M7FUH2</accession>
<evidence type="ECO:0000313" key="4">
    <source>
        <dbReference type="Proteomes" id="UP000183974"/>
    </source>
</evidence>
<evidence type="ECO:0000313" key="3">
    <source>
        <dbReference type="EMBL" id="SHM07683.1"/>
    </source>
</evidence>
<keyword evidence="1" id="KW-0238">DNA-binding</keyword>
<evidence type="ECO:0000256" key="1">
    <source>
        <dbReference type="ARBA" id="ARBA00023125"/>
    </source>
</evidence>
<keyword evidence="4" id="KW-1185">Reference proteome</keyword>
<gene>
    <name evidence="3" type="ORF">SAMN05444398_109130</name>
</gene>
<feature type="domain" description="Endonuclease NucS C-terminal" evidence="2">
    <location>
        <begin position="256"/>
        <end position="321"/>
    </location>
</feature>